<protein>
    <recommendedName>
        <fullName evidence="4">Glycoside hydrolase subgroup catalytic core</fullName>
    </recommendedName>
</protein>
<dbReference type="SUPFAM" id="SSF51445">
    <property type="entry name" value="(Trans)glycosidases"/>
    <property type="match status" value="1"/>
</dbReference>
<feature type="signal peptide" evidence="1">
    <location>
        <begin position="1"/>
        <end position="17"/>
    </location>
</feature>
<dbReference type="EMBL" id="JAZHXI010000008">
    <property type="protein sequence ID" value="KAL2069317.1"/>
    <property type="molecule type" value="Genomic_DNA"/>
</dbReference>
<proteinExistence type="predicted"/>
<gene>
    <name evidence="2" type="ORF">VTL71DRAFT_15655</name>
</gene>
<feature type="chain" id="PRO_5047444004" description="Glycoside hydrolase subgroup catalytic core" evidence="1">
    <location>
        <begin position="18"/>
        <end position="577"/>
    </location>
</feature>
<comment type="caution">
    <text evidence="2">The sequence shown here is derived from an EMBL/GenBank/DDBJ whole genome shotgun (WGS) entry which is preliminary data.</text>
</comment>
<organism evidence="2 3">
    <name type="scientific">Oculimacula yallundae</name>
    <dbReference type="NCBI Taxonomy" id="86028"/>
    <lineage>
        <taxon>Eukaryota</taxon>
        <taxon>Fungi</taxon>
        <taxon>Dikarya</taxon>
        <taxon>Ascomycota</taxon>
        <taxon>Pezizomycotina</taxon>
        <taxon>Leotiomycetes</taxon>
        <taxon>Helotiales</taxon>
        <taxon>Ploettnerulaceae</taxon>
        <taxon>Oculimacula</taxon>
    </lineage>
</organism>
<name>A0ABR4CIK3_9HELO</name>
<accession>A0ABR4CIK3</accession>
<dbReference type="InterPro" id="IPR017853">
    <property type="entry name" value="GH"/>
</dbReference>
<reference evidence="2 3" key="1">
    <citation type="journal article" date="2024" name="Commun. Biol.">
        <title>Comparative genomic analysis of thermophilic fungi reveals convergent evolutionary adaptations and gene losses.</title>
        <authorList>
            <person name="Steindorff A.S."/>
            <person name="Aguilar-Pontes M.V."/>
            <person name="Robinson A.J."/>
            <person name="Andreopoulos B."/>
            <person name="LaButti K."/>
            <person name="Kuo A."/>
            <person name="Mondo S."/>
            <person name="Riley R."/>
            <person name="Otillar R."/>
            <person name="Haridas S."/>
            <person name="Lipzen A."/>
            <person name="Grimwood J."/>
            <person name="Schmutz J."/>
            <person name="Clum A."/>
            <person name="Reid I.D."/>
            <person name="Moisan M.C."/>
            <person name="Butler G."/>
            <person name="Nguyen T.T.M."/>
            <person name="Dewar K."/>
            <person name="Conant G."/>
            <person name="Drula E."/>
            <person name="Henrissat B."/>
            <person name="Hansel C."/>
            <person name="Singer S."/>
            <person name="Hutchinson M.I."/>
            <person name="de Vries R.P."/>
            <person name="Natvig D.O."/>
            <person name="Powell A.J."/>
            <person name="Tsang A."/>
            <person name="Grigoriev I.V."/>
        </authorList>
    </citation>
    <scope>NUCLEOTIDE SEQUENCE [LARGE SCALE GENOMIC DNA]</scope>
    <source>
        <strain evidence="2 3">CBS 494.80</strain>
    </source>
</reference>
<evidence type="ECO:0000256" key="1">
    <source>
        <dbReference type="SAM" id="SignalP"/>
    </source>
</evidence>
<evidence type="ECO:0000313" key="2">
    <source>
        <dbReference type="EMBL" id="KAL2069317.1"/>
    </source>
</evidence>
<dbReference type="Proteomes" id="UP001595075">
    <property type="component" value="Unassembled WGS sequence"/>
</dbReference>
<sequence length="577" mass="64170">MLRPLALICFLASHVYSITPESAAEFGYPAGVDVWCGKAYRATNGSFTPGGWLEKPTLSSTPLLDLSIRPRLNLYLATESYGSFLVDAPISFMHGGPFVNASFNKQDNITSPFTKLFIDVEVVENGLNLLAGQNITVNTTNNELWFNLSELTPRFEPYQIVITGASNDGAQFYSATTELYYLPERTDGGSVVKVDNLYGGLVVQDVFTNSTAWTSLFPYTFYTSWDQWLELSLDNIHVFKDRGYNIIHIVPNLGLDNKAFDFDVLDKYLDIMDEMGLWLQFDMRWSYTNVSSVETQVNRVKSRKSMLLYYTGDEPDGHVDDLNATKITYDLVKSLDPYHPVSLCLNCLNYYFEEYTSGTDIIMADPYPIAVNTTFSVQYDTVCNTTYGCCGCDDCQGDFEDVSERLDLYKEYQEILHLPQKPQWGVPQAFGNETFWKRYPTPDEEVVMNMLFINHGAKGIAMWSYPTAPGLINVTSALSKALTSTTVPSYLLGAFSVALDVQGASRIDATAWTLGNSTLVSVVNMNYVPNTLAKVSISLEAASSLGQVIWGSGWTVGNGTLTKTGLDALEVDIFVIS</sequence>
<keyword evidence="3" id="KW-1185">Reference proteome</keyword>
<dbReference type="Gene3D" id="3.20.20.80">
    <property type="entry name" value="Glycosidases"/>
    <property type="match status" value="1"/>
</dbReference>
<keyword evidence="1" id="KW-0732">Signal</keyword>
<evidence type="ECO:0000313" key="3">
    <source>
        <dbReference type="Proteomes" id="UP001595075"/>
    </source>
</evidence>
<evidence type="ECO:0008006" key="4">
    <source>
        <dbReference type="Google" id="ProtNLM"/>
    </source>
</evidence>